<reference evidence="2" key="2">
    <citation type="journal article" date="2021" name="PeerJ">
        <title>Extensive microbial diversity within the chicken gut microbiome revealed by metagenomics and culture.</title>
        <authorList>
            <person name="Gilroy R."/>
            <person name="Ravi A."/>
            <person name="Getino M."/>
            <person name="Pursley I."/>
            <person name="Horton D.L."/>
            <person name="Alikhan N.F."/>
            <person name="Baker D."/>
            <person name="Gharbi K."/>
            <person name="Hall N."/>
            <person name="Watson M."/>
            <person name="Adriaenssens E.M."/>
            <person name="Foster-Nyarko E."/>
            <person name="Jarju S."/>
            <person name="Secka A."/>
            <person name="Antonio M."/>
            <person name="Oren A."/>
            <person name="Chaudhuri R.R."/>
            <person name="La Ragione R."/>
            <person name="Hildebrand F."/>
            <person name="Pallen M.J."/>
        </authorList>
    </citation>
    <scope>NUCLEOTIDE SEQUENCE</scope>
    <source>
        <strain evidence="2">B1-13419</strain>
    </source>
</reference>
<dbReference type="Gene3D" id="3.20.20.80">
    <property type="entry name" value="Glycosidases"/>
    <property type="match status" value="1"/>
</dbReference>
<keyword evidence="1" id="KW-0732">Signal</keyword>
<sequence>MKITNLAVLCAAAVFALCSCSDSIEVSVTDNVINPDYIGNGVEWDPYDEALSWGSEITEEDWQTIFERLDFMQPQYVRCMINSPFSYYDPETGKYDRERNAEYLLKLLGYCQDNGIMVVYGEYNPPKWSMKDSMEWVRMSVSHLNWLVMEKGFDCIRHFIIFNEPDGNWASTNGDYKLWEKMAELFVSEMQKYEGLTDKVSLAGPDAVLNYRNPASEFGTEGWVANAAADLDGHIGLYDIHAYPGQHYVRSGKFAEDMQKIRALVPEGKQIIFGEAGYKYHNPEDAALQAEYDRRVEGHPFTKGSDCNMLVYDYFYALDMPLFLMEVMNNGFSGAAAWMLDDAMHSNGDSGETEDIKIWGMWNILGSEVFNDPSQEEIRPWYYTWSMMCKYFPAGTDILEMTGNLPEGIHCTAGKTEQGNYTAAFVNLTDQDSDIRLALPDDAGKGYYLYTFRDSQNGPELEGPVPATVRNGKIAVELPAQSFAIVTRL</sequence>
<dbReference type="Proteomes" id="UP000823757">
    <property type="component" value="Unassembled WGS sequence"/>
</dbReference>
<feature type="chain" id="PRO_5038387894" description="Glycoside hydrolase family 5 domain-containing protein" evidence="1">
    <location>
        <begin position="22"/>
        <end position="489"/>
    </location>
</feature>
<dbReference type="PROSITE" id="PS51257">
    <property type="entry name" value="PROKAR_LIPOPROTEIN"/>
    <property type="match status" value="1"/>
</dbReference>
<proteinExistence type="predicted"/>
<dbReference type="SUPFAM" id="SSF51445">
    <property type="entry name" value="(Trans)glycosidases"/>
    <property type="match status" value="1"/>
</dbReference>
<dbReference type="AlphaFoldDB" id="A0A9D9ILH9"/>
<organism evidence="2 3">
    <name type="scientific">Candidatus Cryptobacteroides faecigallinarum</name>
    <dbReference type="NCBI Taxonomy" id="2840763"/>
    <lineage>
        <taxon>Bacteria</taxon>
        <taxon>Pseudomonadati</taxon>
        <taxon>Bacteroidota</taxon>
        <taxon>Bacteroidia</taxon>
        <taxon>Bacteroidales</taxon>
        <taxon>Candidatus Cryptobacteroides</taxon>
    </lineage>
</organism>
<name>A0A9D9ILH9_9BACT</name>
<accession>A0A9D9ILH9</accession>
<evidence type="ECO:0000313" key="2">
    <source>
        <dbReference type="EMBL" id="MBO8473818.1"/>
    </source>
</evidence>
<evidence type="ECO:0000313" key="3">
    <source>
        <dbReference type="Proteomes" id="UP000823757"/>
    </source>
</evidence>
<dbReference type="EMBL" id="JADIMD010000010">
    <property type="protein sequence ID" value="MBO8473818.1"/>
    <property type="molecule type" value="Genomic_DNA"/>
</dbReference>
<comment type="caution">
    <text evidence="2">The sequence shown here is derived from an EMBL/GenBank/DDBJ whole genome shotgun (WGS) entry which is preliminary data.</text>
</comment>
<feature type="signal peptide" evidence="1">
    <location>
        <begin position="1"/>
        <end position="21"/>
    </location>
</feature>
<gene>
    <name evidence="2" type="ORF">IAB91_00810</name>
</gene>
<dbReference type="InterPro" id="IPR017853">
    <property type="entry name" value="GH"/>
</dbReference>
<evidence type="ECO:0008006" key="4">
    <source>
        <dbReference type="Google" id="ProtNLM"/>
    </source>
</evidence>
<reference evidence="2" key="1">
    <citation type="submission" date="2020-10" db="EMBL/GenBank/DDBJ databases">
        <authorList>
            <person name="Gilroy R."/>
        </authorList>
    </citation>
    <scope>NUCLEOTIDE SEQUENCE</scope>
    <source>
        <strain evidence="2">B1-13419</strain>
    </source>
</reference>
<evidence type="ECO:0000256" key="1">
    <source>
        <dbReference type="SAM" id="SignalP"/>
    </source>
</evidence>
<protein>
    <recommendedName>
        <fullName evidence="4">Glycoside hydrolase family 5 domain-containing protein</fullName>
    </recommendedName>
</protein>